<dbReference type="InterPro" id="IPR052022">
    <property type="entry name" value="26kDa_periplasmic_antigen"/>
</dbReference>
<reference evidence="2" key="1">
    <citation type="submission" date="2020-01" db="EMBL/GenBank/DDBJ databases">
        <authorList>
            <person name="Meier V. D."/>
            <person name="Meier V D."/>
        </authorList>
    </citation>
    <scope>NUCLEOTIDE SEQUENCE</scope>
    <source>
        <strain evidence="2">HLG_WM_MAG_09</strain>
    </source>
</reference>
<name>A0A6S6TT05_9GAMM</name>
<proteinExistence type="predicted"/>
<dbReference type="GO" id="GO:0006974">
    <property type="term" value="P:DNA damage response"/>
    <property type="evidence" value="ECO:0007669"/>
    <property type="project" value="TreeGrafter"/>
</dbReference>
<accession>A0A6S6TT05</accession>
<sequence>MKLQTLARTGLLSGLLLISGHSFAAEESSYDRISFAVSAEKEVENDVLTATLFASQTGQNTNELADTVNKDISWAMDIAQQENKIENRTLGYTTNPVYKNGRVDGWQVRQNIELKSKDSKVLSGMLGQLQQKLRVQSIAYSISTEVRQATEESLISEALASFKNRAAQVQANMERSEYRVVRLDIQTGGNFPQPMFRGARAEGMMMADAAPTAPNLNAGKQKVKVSVNAQIELSAN</sequence>
<protein>
    <recommendedName>
        <fullName evidence="3">Periplasmic/secreted protein</fullName>
    </recommendedName>
</protein>
<dbReference type="PANTHER" id="PTHR34387">
    <property type="entry name" value="SLR1258 PROTEIN"/>
    <property type="match status" value="1"/>
</dbReference>
<evidence type="ECO:0000256" key="1">
    <source>
        <dbReference type="SAM" id="SignalP"/>
    </source>
</evidence>
<dbReference type="InterPro" id="IPR007497">
    <property type="entry name" value="SIMPL/DUF541"/>
</dbReference>
<dbReference type="PANTHER" id="PTHR34387:SF1">
    <property type="entry name" value="PERIPLASMIC IMMUNOGENIC PROTEIN"/>
    <property type="match status" value="1"/>
</dbReference>
<feature type="chain" id="PRO_5028388227" description="Periplasmic/secreted protein" evidence="1">
    <location>
        <begin position="25"/>
        <end position="236"/>
    </location>
</feature>
<gene>
    <name evidence="2" type="ORF">HELGO_WM37915</name>
</gene>
<dbReference type="AlphaFoldDB" id="A0A6S6TT05"/>
<dbReference type="Pfam" id="PF04402">
    <property type="entry name" value="SIMPL"/>
    <property type="match status" value="1"/>
</dbReference>
<organism evidence="2">
    <name type="scientific">uncultured Thiotrichaceae bacterium</name>
    <dbReference type="NCBI Taxonomy" id="298394"/>
    <lineage>
        <taxon>Bacteria</taxon>
        <taxon>Pseudomonadati</taxon>
        <taxon>Pseudomonadota</taxon>
        <taxon>Gammaproteobacteria</taxon>
        <taxon>Thiotrichales</taxon>
        <taxon>Thiotrichaceae</taxon>
        <taxon>environmental samples</taxon>
    </lineage>
</organism>
<evidence type="ECO:0000313" key="2">
    <source>
        <dbReference type="EMBL" id="CAA6818216.1"/>
    </source>
</evidence>
<dbReference type="EMBL" id="CACVAT010000300">
    <property type="protein sequence ID" value="CAA6818216.1"/>
    <property type="molecule type" value="Genomic_DNA"/>
</dbReference>
<evidence type="ECO:0008006" key="3">
    <source>
        <dbReference type="Google" id="ProtNLM"/>
    </source>
</evidence>
<feature type="signal peptide" evidence="1">
    <location>
        <begin position="1"/>
        <end position="24"/>
    </location>
</feature>
<keyword evidence="1" id="KW-0732">Signal</keyword>
<dbReference type="Gene3D" id="3.30.110.170">
    <property type="entry name" value="Protein of unknown function (DUF541), domain 1"/>
    <property type="match status" value="1"/>
</dbReference>
<dbReference type="Gene3D" id="3.30.70.2970">
    <property type="entry name" value="Protein of unknown function (DUF541), domain 2"/>
    <property type="match status" value="1"/>
</dbReference>